<gene>
    <name evidence="7" type="ordered locus">HCH_00127</name>
</gene>
<comment type="similarity">
    <text evidence="2">Belongs to the Rht family.</text>
</comment>
<dbReference type="STRING" id="349521.HCH_00127"/>
<keyword evidence="8" id="KW-1185">Reference proteome</keyword>
<dbReference type="Pfam" id="PF01810">
    <property type="entry name" value="LysE"/>
    <property type="match status" value="1"/>
</dbReference>
<evidence type="ECO:0000313" key="8">
    <source>
        <dbReference type="Proteomes" id="UP000000238"/>
    </source>
</evidence>
<keyword evidence="5" id="KW-1133">Transmembrane helix</keyword>
<dbReference type="Proteomes" id="UP000000238">
    <property type="component" value="Chromosome"/>
</dbReference>
<keyword evidence="6" id="KW-0472">Membrane</keyword>
<proteinExistence type="inferred from homology"/>
<dbReference type="OrthoDB" id="9804822at2"/>
<dbReference type="PANTHER" id="PTHR30086:SF14">
    <property type="entry name" value="HOMOSERINE_HOMOSERINE LACTONE EFFLUX PROTEIN"/>
    <property type="match status" value="1"/>
</dbReference>
<evidence type="ECO:0000256" key="2">
    <source>
        <dbReference type="ARBA" id="ARBA00007928"/>
    </source>
</evidence>
<dbReference type="GO" id="GO:0005886">
    <property type="term" value="C:plasma membrane"/>
    <property type="evidence" value="ECO:0007669"/>
    <property type="project" value="UniProtKB-SubCell"/>
</dbReference>
<name>Q2SQM7_HAHCH</name>
<evidence type="ECO:0000313" key="7">
    <source>
        <dbReference type="EMBL" id="ABC27047.1"/>
    </source>
</evidence>
<dbReference type="RefSeq" id="WP_011394124.1">
    <property type="nucleotide sequence ID" value="NC_007645.1"/>
</dbReference>
<evidence type="ECO:0000256" key="3">
    <source>
        <dbReference type="ARBA" id="ARBA00022475"/>
    </source>
</evidence>
<reference evidence="7 8" key="1">
    <citation type="journal article" date="2005" name="Nucleic Acids Res.">
        <title>Genomic blueprint of Hahella chejuensis, a marine microbe producing an algicidal agent.</title>
        <authorList>
            <person name="Jeong H."/>
            <person name="Yim J.H."/>
            <person name="Lee C."/>
            <person name="Choi S.-H."/>
            <person name="Park Y.K."/>
            <person name="Yoon S.H."/>
            <person name="Hur C.-G."/>
            <person name="Kang H.-Y."/>
            <person name="Kim D."/>
            <person name="Lee H.H."/>
            <person name="Park K.H."/>
            <person name="Park S.-H."/>
            <person name="Park H.-S."/>
            <person name="Lee H.K."/>
            <person name="Oh T.K."/>
            <person name="Kim J.F."/>
        </authorList>
    </citation>
    <scope>NUCLEOTIDE SEQUENCE [LARGE SCALE GENOMIC DNA]</scope>
    <source>
        <strain evidence="7 8">KCTC 2396</strain>
    </source>
</reference>
<keyword evidence="4" id="KW-0812">Transmembrane</keyword>
<accession>Q2SQM7</accession>
<evidence type="ECO:0000256" key="4">
    <source>
        <dbReference type="ARBA" id="ARBA00022692"/>
    </source>
</evidence>
<protein>
    <submittedName>
        <fullName evidence="7">Putative threonine efflux protein</fullName>
    </submittedName>
</protein>
<dbReference type="GO" id="GO:0042970">
    <property type="term" value="F:homoserine transmembrane transporter activity"/>
    <property type="evidence" value="ECO:0007669"/>
    <property type="project" value="TreeGrafter"/>
</dbReference>
<evidence type="ECO:0000256" key="1">
    <source>
        <dbReference type="ARBA" id="ARBA00004651"/>
    </source>
</evidence>
<sequence length="207" mass="22054">MTEYLIFLAIVATAIASPGPAVFLAVKNGAKYGLKGASVSIAGNVTAVLLLAAVSALGLGSAILASATLFTIIKVLGGLYLIYLGVKAWRSKGALPIDADGEVSTLAYSRWELYREGFLTGISNPKAIAFFTALFPQFIDVSKPFLQQFPPLALTFAVCSFGFLSFYAALSTRLRAYLRKEKIMNRFNKVTGGVFISFGLVMAGSSR</sequence>
<evidence type="ECO:0000256" key="6">
    <source>
        <dbReference type="ARBA" id="ARBA00023136"/>
    </source>
</evidence>
<dbReference type="PANTHER" id="PTHR30086">
    <property type="entry name" value="ARGININE EXPORTER PROTEIN ARGO"/>
    <property type="match status" value="1"/>
</dbReference>
<evidence type="ECO:0000256" key="5">
    <source>
        <dbReference type="ARBA" id="ARBA00022989"/>
    </source>
</evidence>
<dbReference type="AlphaFoldDB" id="Q2SQM7"/>
<dbReference type="InterPro" id="IPR001123">
    <property type="entry name" value="LeuE-type"/>
</dbReference>
<keyword evidence="3" id="KW-1003">Cell membrane</keyword>
<comment type="subcellular location">
    <subcellularLocation>
        <location evidence="1">Cell membrane</location>
        <topology evidence="1">Multi-pass membrane protein</topology>
    </subcellularLocation>
</comment>
<dbReference type="eggNOG" id="COG1280">
    <property type="taxonomic scope" value="Bacteria"/>
</dbReference>
<dbReference type="PIRSF" id="PIRSF006324">
    <property type="entry name" value="LeuE"/>
    <property type="match status" value="1"/>
</dbReference>
<dbReference type="KEGG" id="hch:HCH_00127"/>
<dbReference type="HOGENOM" id="CLU_079569_2_3_6"/>
<organism evidence="7 8">
    <name type="scientific">Hahella chejuensis (strain KCTC 2396)</name>
    <dbReference type="NCBI Taxonomy" id="349521"/>
    <lineage>
        <taxon>Bacteria</taxon>
        <taxon>Pseudomonadati</taxon>
        <taxon>Pseudomonadota</taxon>
        <taxon>Gammaproteobacteria</taxon>
        <taxon>Oceanospirillales</taxon>
        <taxon>Hahellaceae</taxon>
        <taxon>Hahella</taxon>
    </lineage>
</organism>
<dbReference type="EMBL" id="CP000155">
    <property type="protein sequence ID" value="ABC27047.1"/>
    <property type="molecule type" value="Genomic_DNA"/>
</dbReference>